<dbReference type="EMBL" id="SNRW01002178">
    <property type="protein sequence ID" value="KAA6393635.1"/>
    <property type="molecule type" value="Genomic_DNA"/>
</dbReference>
<sequence>MLCVYKLPLGTRLRKQVAYFNNHGITVDIELDFNKCSFVVTSFALHPDINNNKSRIADAVQLFFKFHDQEYIIKKGNISKTFKQQLQQYDGYNQATDLDKFQSAFKLNVFTYEFDGKTFSKTNEFIVDKEYINVHILVVSQTIDDDVELHAMFIKDLDLVVGGKLCEKCNQNYSICIVRIIEEIFERHMFKCQGPISKKKVRLDYTPKAFVPHLQDNKYIQNMYALYRQDELKPTTNFITYDFETIEEKTDKSNDVLAQLSLLSVASAAHINCVVNTQYYDKRDGDDFIIQWLNQLFELVRKANDANEAGKPFIFENAFSAKYQPKQYVQVIEIWDSRIMQIVIEGRGGGRNEIRHEVSNESNNEGISEGISESVNASISESINESRKGCISLCGNQQRKLQ</sequence>
<evidence type="ECO:0000313" key="2">
    <source>
        <dbReference type="Proteomes" id="UP000324800"/>
    </source>
</evidence>
<organism evidence="1 2">
    <name type="scientific">Streblomastix strix</name>
    <dbReference type="NCBI Taxonomy" id="222440"/>
    <lineage>
        <taxon>Eukaryota</taxon>
        <taxon>Metamonada</taxon>
        <taxon>Preaxostyla</taxon>
        <taxon>Oxymonadida</taxon>
        <taxon>Streblomastigidae</taxon>
        <taxon>Streblomastix</taxon>
    </lineage>
</organism>
<evidence type="ECO:0000313" key="1">
    <source>
        <dbReference type="EMBL" id="KAA6393635.1"/>
    </source>
</evidence>
<protein>
    <submittedName>
        <fullName evidence="1">Uncharacterized protein</fullName>
    </submittedName>
</protein>
<dbReference type="OrthoDB" id="90214at2759"/>
<accession>A0A5J4WGY9</accession>
<dbReference type="Proteomes" id="UP000324800">
    <property type="component" value="Unassembled WGS sequence"/>
</dbReference>
<dbReference type="AlphaFoldDB" id="A0A5J4WGY9"/>
<comment type="caution">
    <text evidence="1">The sequence shown here is derived from an EMBL/GenBank/DDBJ whole genome shotgun (WGS) entry which is preliminary data.</text>
</comment>
<gene>
    <name evidence="1" type="ORF">EZS28_010836</name>
</gene>
<proteinExistence type="predicted"/>
<reference evidence="1 2" key="1">
    <citation type="submission" date="2019-03" db="EMBL/GenBank/DDBJ databases">
        <title>Single cell metagenomics reveals metabolic interactions within the superorganism composed of flagellate Streblomastix strix and complex community of Bacteroidetes bacteria on its surface.</title>
        <authorList>
            <person name="Treitli S.C."/>
            <person name="Kolisko M."/>
            <person name="Husnik F."/>
            <person name="Keeling P."/>
            <person name="Hampl V."/>
        </authorList>
    </citation>
    <scope>NUCLEOTIDE SEQUENCE [LARGE SCALE GENOMIC DNA]</scope>
    <source>
        <strain evidence="1">ST1C</strain>
    </source>
</reference>
<name>A0A5J4WGY9_9EUKA</name>